<protein>
    <submittedName>
        <fullName evidence="2">Uncharacterized protein</fullName>
    </submittedName>
</protein>
<reference evidence="2 3" key="1">
    <citation type="submission" date="2021-09" db="EMBL/GenBank/DDBJ databases">
        <title>Lysobacter sp. 13A isolated from the river sediment.</title>
        <authorList>
            <person name="Liu H."/>
            <person name="Li S."/>
            <person name="Mao S."/>
        </authorList>
    </citation>
    <scope>NUCLEOTIDE SEQUENCE [LARGE SCALE GENOMIC DNA]</scope>
    <source>
        <strain evidence="2 3">13A</strain>
    </source>
</reference>
<evidence type="ECO:0000313" key="3">
    <source>
        <dbReference type="Proteomes" id="UP001430954"/>
    </source>
</evidence>
<keyword evidence="3" id="KW-1185">Reference proteome</keyword>
<proteinExistence type="predicted"/>
<keyword evidence="1" id="KW-0732">Signal</keyword>
<feature type="signal peptide" evidence="1">
    <location>
        <begin position="1"/>
        <end position="29"/>
    </location>
</feature>
<evidence type="ECO:0000313" key="2">
    <source>
        <dbReference type="EMBL" id="MBZ4040168.1"/>
    </source>
</evidence>
<dbReference type="Proteomes" id="UP001430954">
    <property type="component" value="Unassembled WGS sequence"/>
</dbReference>
<sequence>MNTVSRWFAPVVLAAGLGIAGMAPAPAQAQSSHDVARVIVDVADVIFRSGQPYYRHGNYGYNDRLVIVRDRWGRPTYYRNAPRRVVYRNGPPYGNAYGYYANGPGSRNVHCKKNGRCEVRYYDPRYDRKRWDRDDRYDRRDRRHGRRWHDDD</sequence>
<feature type="chain" id="PRO_5047134283" evidence="1">
    <location>
        <begin position="30"/>
        <end position="152"/>
    </location>
</feature>
<dbReference type="EMBL" id="JAINZW010000005">
    <property type="protein sequence ID" value="MBZ4040168.1"/>
    <property type="molecule type" value="Genomic_DNA"/>
</dbReference>
<evidence type="ECO:0000256" key="1">
    <source>
        <dbReference type="SAM" id="SignalP"/>
    </source>
</evidence>
<comment type="caution">
    <text evidence="2">The sequence shown here is derived from an EMBL/GenBank/DDBJ whole genome shotgun (WGS) entry which is preliminary data.</text>
</comment>
<gene>
    <name evidence="2" type="ORF">K6753_11565</name>
</gene>
<name>A0ABS7T8G4_9GAMM</name>
<organism evidence="2 3">
    <name type="scientific">Novilysobacter selenitireducens</name>
    <dbReference type="NCBI Taxonomy" id="2872639"/>
    <lineage>
        <taxon>Bacteria</taxon>
        <taxon>Pseudomonadati</taxon>
        <taxon>Pseudomonadota</taxon>
        <taxon>Gammaproteobacteria</taxon>
        <taxon>Lysobacterales</taxon>
        <taxon>Lysobacteraceae</taxon>
        <taxon>Novilysobacter</taxon>
    </lineage>
</organism>
<accession>A0ABS7T8G4</accession>
<dbReference type="RefSeq" id="WP_223676622.1">
    <property type="nucleotide sequence ID" value="NZ_JAINZW010000005.1"/>
</dbReference>